<organism evidence="4 5">
    <name type="scientific">Candidatus Alistipes intestinigallinarum</name>
    <dbReference type="NCBI Taxonomy" id="2838440"/>
    <lineage>
        <taxon>Bacteria</taxon>
        <taxon>Pseudomonadati</taxon>
        <taxon>Bacteroidota</taxon>
        <taxon>Bacteroidia</taxon>
        <taxon>Bacteroidales</taxon>
        <taxon>Rikenellaceae</taxon>
        <taxon>Alistipes</taxon>
    </lineage>
</organism>
<dbReference type="AlphaFoldDB" id="A0A9D1Z0N8"/>
<keyword evidence="1" id="KW-0472">Membrane</keyword>
<keyword evidence="1" id="KW-1133">Transmembrane helix</keyword>
<evidence type="ECO:0000313" key="4">
    <source>
        <dbReference type="EMBL" id="HIY68728.1"/>
    </source>
</evidence>
<gene>
    <name evidence="4" type="ORF">H9828_04870</name>
</gene>
<dbReference type="Pfam" id="PF16344">
    <property type="entry name" value="FecR_C"/>
    <property type="match status" value="1"/>
</dbReference>
<evidence type="ECO:0000259" key="2">
    <source>
        <dbReference type="Pfam" id="PF04773"/>
    </source>
</evidence>
<evidence type="ECO:0000256" key="1">
    <source>
        <dbReference type="SAM" id="Phobius"/>
    </source>
</evidence>
<comment type="caution">
    <text evidence="4">The sequence shown here is derived from an EMBL/GenBank/DDBJ whole genome shotgun (WGS) entry which is preliminary data.</text>
</comment>
<name>A0A9D1Z0N8_9BACT</name>
<keyword evidence="1" id="KW-0812">Transmembrane</keyword>
<evidence type="ECO:0000313" key="5">
    <source>
        <dbReference type="Proteomes" id="UP000886844"/>
    </source>
</evidence>
<dbReference type="PANTHER" id="PTHR30273:SF2">
    <property type="entry name" value="PROTEIN FECR"/>
    <property type="match status" value="1"/>
</dbReference>
<reference evidence="4" key="2">
    <citation type="submission" date="2021-04" db="EMBL/GenBank/DDBJ databases">
        <authorList>
            <person name="Gilroy R."/>
        </authorList>
    </citation>
    <scope>NUCLEOTIDE SEQUENCE</scope>
    <source>
        <strain evidence="4">5134</strain>
    </source>
</reference>
<dbReference type="PANTHER" id="PTHR30273">
    <property type="entry name" value="PERIPLASMIC SIGNAL SENSOR AND SIGMA FACTOR ACTIVATOR FECR-RELATED"/>
    <property type="match status" value="1"/>
</dbReference>
<reference evidence="4" key="1">
    <citation type="journal article" date="2021" name="PeerJ">
        <title>Extensive microbial diversity within the chicken gut microbiome revealed by metagenomics and culture.</title>
        <authorList>
            <person name="Gilroy R."/>
            <person name="Ravi A."/>
            <person name="Getino M."/>
            <person name="Pursley I."/>
            <person name="Horton D.L."/>
            <person name="Alikhan N.F."/>
            <person name="Baker D."/>
            <person name="Gharbi K."/>
            <person name="Hall N."/>
            <person name="Watson M."/>
            <person name="Adriaenssens E.M."/>
            <person name="Foster-Nyarko E."/>
            <person name="Jarju S."/>
            <person name="Secka A."/>
            <person name="Antonio M."/>
            <person name="Oren A."/>
            <person name="Chaudhuri R.R."/>
            <person name="La Ragione R."/>
            <person name="Hildebrand F."/>
            <person name="Pallen M.J."/>
        </authorList>
    </citation>
    <scope>NUCLEOTIDE SEQUENCE</scope>
    <source>
        <strain evidence="4">5134</strain>
    </source>
</reference>
<feature type="domain" description="Protein FecR C-terminal" evidence="3">
    <location>
        <begin position="319"/>
        <end position="386"/>
    </location>
</feature>
<dbReference type="Gene3D" id="2.60.120.1440">
    <property type="match status" value="1"/>
</dbReference>
<dbReference type="Gene3D" id="3.55.50.30">
    <property type="match status" value="1"/>
</dbReference>
<evidence type="ECO:0000259" key="3">
    <source>
        <dbReference type="Pfam" id="PF16344"/>
    </source>
</evidence>
<dbReference type="InterPro" id="IPR006860">
    <property type="entry name" value="FecR"/>
</dbReference>
<dbReference type="GO" id="GO:0016989">
    <property type="term" value="F:sigma factor antagonist activity"/>
    <property type="evidence" value="ECO:0007669"/>
    <property type="project" value="TreeGrafter"/>
</dbReference>
<accession>A0A9D1Z0N8</accession>
<dbReference type="InterPro" id="IPR012373">
    <property type="entry name" value="Ferrdict_sens_TM"/>
</dbReference>
<proteinExistence type="predicted"/>
<sequence>MSFETQIKNILKARLDGSITPEEEAVLQEWAESDPQHRALLDLLDESADQLPLLGHLYDYDEFRVWRNIRKEARRRRFREMVRESRKYAAVAAVLLFAGYGVWRWIDDRSREEACRAYIEQVAPGVRGAVLTLSSGERVDLEQGGEWTLVEQDGTRIEVAGEEVAYHDAAPEEEEIPAWNTVSVPRGKEFSLQLSDGTKVWLNSASSLRFPVRFGEGPREVVVTGEAFFDVAKDADRQFIVHADTVAVAVYGTAFNIAAYEDETDVETTLLRGSVEVTSGRRKVMLEPGQQARVGRSGAIFDVRQVPAEEYAAWTRGVFAFQEEPLSSICRKLSRWYDIEILPSGFDADQVRYTGEIRRYETFAEMVRLLERTNQIRIDVQDGRILLCIDRDDG</sequence>
<dbReference type="EMBL" id="DXDA01000040">
    <property type="protein sequence ID" value="HIY68728.1"/>
    <property type="molecule type" value="Genomic_DNA"/>
</dbReference>
<protein>
    <submittedName>
        <fullName evidence="4">FecR domain-containing protein</fullName>
    </submittedName>
</protein>
<dbReference type="Pfam" id="PF04773">
    <property type="entry name" value="FecR"/>
    <property type="match status" value="1"/>
</dbReference>
<feature type="transmembrane region" description="Helical" evidence="1">
    <location>
        <begin position="88"/>
        <end position="106"/>
    </location>
</feature>
<feature type="domain" description="FecR protein" evidence="2">
    <location>
        <begin position="181"/>
        <end position="276"/>
    </location>
</feature>
<dbReference type="Proteomes" id="UP000886844">
    <property type="component" value="Unassembled WGS sequence"/>
</dbReference>
<dbReference type="InterPro" id="IPR032508">
    <property type="entry name" value="FecR_C"/>
</dbReference>